<evidence type="ECO:0008006" key="5">
    <source>
        <dbReference type="Google" id="ProtNLM"/>
    </source>
</evidence>
<feature type="chain" id="PRO_5045233106" description="TIGR02301 family protein" evidence="2">
    <location>
        <begin position="23"/>
        <end position="180"/>
    </location>
</feature>
<feature type="compositionally biased region" description="Basic and acidic residues" evidence="1">
    <location>
        <begin position="41"/>
        <end position="52"/>
    </location>
</feature>
<keyword evidence="4" id="KW-1185">Reference proteome</keyword>
<evidence type="ECO:0000256" key="1">
    <source>
        <dbReference type="SAM" id="MobiDB-lite"/>
    </source>
</evidence>
<organism evidence="3 4">
    <name type="scientific">Methylocystis iwaonis</name>
    <dbReference type="NCBI Taxonomy" id="2885079"/>
    <lineage>
        <taxon>Bacteria</taxon>
        <taxon>Pseudomonadati</taxon>
        <taxon>Pseudomonadota</taxon>
        <taxon>Alphaproteobacteria</taxon>
        <taxon>Hyphomicrobiales</taxon>
        <taxon>Methylocystaceae</taxon>
        <taxon>Methylocystis</taxon>
    </lineage>
</organism>
<evidence type="ECO:0000256" key="2">
    <source>
        <dbReference type="SAM" id="SignalP"/>
    </source>
</evidence>
<feature type="signal peptide" evidence="2">
    <location>
        <begin position="1"/>
        <end position="22"/>
    </location>
</feature>
<protein>
    <recommendedName>
        <fullName evidence="5">TIGR02301 family protein</fullName>
    </recommendedName>
</protein>
<dbReference type="InterPro" id="IPR012645">
    <property type="entry name" value="CHP02301"/>
</dbReference>
<name>A0ABM8E3W6_9HYPH</name>
<dbReference type="RefSeq" id="WP_281929716.1">
    <property type="nucleotide sequence ID" value="NZ_AP027142.1"/>
</dbReference>
<accession>A0ABM8E3W6</accession>
<proteinExistence type="predicted"/>
<evidence type="ECO:0000313" key="3">
    <source>
        <dbReference type="EMBL" id="BDV32590.1"/>
    </source>
</evidence>
<dbReference type="Pfam" id="PF09539">
    <property type="entry name" value="DUF2385"/>
    <property type="match status" value="1"/>
</dbReference>
<evidence type="ECO:0000313" key="4">
    <source>
        <dbReference type="Proteomes" id="UP001317629"/>
    </source>
</evidence>
<dbReference type="EMBL" id="AP027142">
    <property type="protein sequence ID" value="BDV32590.1"/>
    <property type="molecule type" value="Genomic_DNA"/>
</dbReference>
<keyword evidence="2" id="KW-0732">Signal</keyword>
<sequence length="180" mass="19685">MRRAACAAALAGACLLSFDAGAQGLFDFFGPARPMRAAPRPARDIPHAEKKRDAKPKKREAAKGQPEATKPAPQGAEAPPPPYEGQLMRLSEIIGALAFLRDLCGEKDGEEWRDKMSALLDADAPSGPRRDKYVSAFNRGFRGYELTYRVCTPNAKAATSRYLDEAGRISRDLTYRFGNP</sequence>
<dbReference type="Proteomes" id="UP001317629">
    <property type="component" value="Chromosome"/>
</dbReference>
<feature type="region of interest" description="Disordered" evidence="1">
    <location>
        <begin position="37"/>
        <end position="85"/>
    </location>
</feature>
<reference evidence="3 4" key="1">
    <citation type="journal article" date="2023" name="Int. J. Syst. Evol. Microbiol.">
        <title>Methylocystis iwaonis sp. nov., a type II methane-oxidizing bacterium from surface soil of a rice paddy field in Japan, and emended description of the genus Methylocystis (ex Whittenbury et al. 1970) Bowman et al. 1993.</title>
        <authorList>
            <person name="Kaise H."/>
            <person name="Sawadogo J.B."/>
            <person name="Alam M.S."/>
            <person name="Ueno C."/>
            <person name="Dianou D."/>
            <person name="Shinjo R."/>
            <person name="Asakawa S."/>
        </authorList>
    </citation>
    <scope>NUCLEOTIDE SEQUENCE [LARGE SCALE GENOMIC DNA]</scope>
    <source>
        <strain evidence="3 4">SS37A-Re</strain>
    </source>
</reference>
<dbReference type="NCBIfam" id="TIGR02301">
    <property type="entry name" value="TIGR02301 family protein"/>
    <property type="match status" value="1"/>
</dbReference>
<gene>
    <name evidence="3" type="ORF">SS37A_01190</name>
</gene>